<dbReference type="RefSeq" id="WP_017628188.1">
    <property type="nucleotide sequence ID" value="NZ_CAXOIG010000009.1"/>
</dbReference>
<accession>A0A7D6AJU5</accession>
<sequence>MTDELGKTRDSFIVKAWNLVISFIVGLSAFFILRLIILITLNLIATSNNVATIQTIGGIMVVLSIGIAAIYTKILNSSGTLESRKRKKIITVIVGGVSLYISTVLLHIPVF</sequence>
<dbReference type="EMBL" id="CP059056">
    <property type="protein sequence ID" value="QLJ20824.1"/>
    <property type="molecule type" value="Genomic_DNA"/>
</dbReference>
<proteinExistence type="predicted"/>
<name>A0A7D6AJU5_PROMI</name>
<protein>
    <submittedName>
        <fullName evidence="1">Uncharacterized protein</fullName>
    </submittedName>
</protein>
<gene>
    <name evidence="1" type="ORF">HZ283_08385</name>
</gene>
<evidence type="ECO:0000313" key="1">
    <source>
        <dbReference type="EMBL" id="QLJ20824.1"/>
    </source>
</evidence>
<organism evidence="1">
    <name type="scientific">Proteus mirabilis</name>
    <dbReference type="NCBI Taxonomy" id="584"/>
    <lineage>
        <taxon>Bacteria</taxon>
        <taxon>Pseudomonadati</taxon>
        <taxon>Pseudomonadota</taxon>
        <taxon>Gammaproteobacteria</taxon>
        <taxon>Enterobacterales</taxon>
        <taxon>Morganellaceae</taxon>
        <taxon>Proteus</taxon>
    </lineage>
</organism>
<dbReference type="KEGG" id="pvl:AOB99_06910"/>
<reference evidence="1" key="1">
    <citation type="submission" date="2020-07" db="EMBL/GenBank/DDBJ databases">
        <title>Hypervirulent multi-drug resistant Proteus mirabilis strain with mosaic plasmid.</title>
        <authorList>
            <person name="Shelenkov A."/>
            <person name="Mikhaylova Y.V."/>
            <person name="Yanushevich Y.G."/>
            <person name="Petrova L."/>
            <person name="Fomina V."/>
            <person name="Zamyatin M."/>
            <person name="Shagin D."/>
        </authorList>
    </citation>
    <scope>NUCLEOTIDE SEQUENCE</scope>
    <source>
        <strain evidence="1">CriePir89</strain>
    </source>
</reference>
<dbReference type="AlphaFoldDB" id="A0A7D6AJU5"/>